<organism evidence="2 3">
    <name type="scientific">Scrofimicrobium canadense</name>
    <dbReference type="NCBI Taxonomy" id="2652290"/>
    <lineage>
        <taxon>Bacteria</taxon>
        <taxon>Bacillati</taxon>
        <taxon>Actinomycetota</taxon>
        <taxon>Actinomycetes</taxon>
        <taxon>Actinomycetales</taxon>
        <taxon>Actinomycetaceae</taxon>
        <taxon>Scrofimicrobium</taxon>
    </lineage>
</organism>
<comment type="caution">
    <text evidence="2">The sequence shown here is derived from an EMBL/GenBank/DDBJ whole genome shotgun (WGS) entry which is preliminary data.</text>
</comment>
<evidence type="ECO:0000313" key="2">
    <source>
        <dbReference type="EMBL" id="MSS83528.1"/>
    </source>
</evidence>
<dbReference type="SUPFAM" id="SSF56601">
    <property type="entry name" value="beta-lactamase/transpeptidase-like"/>
    <property type="match status" value="1"/>
</dbReference>
<evidence type="ECO:0000259" key="1">
    <source>
        <dbReference type="Pfam" id="PF00144"/>
    </source>
</evidence>
<evidence type="ECO:0000313" key="3">
    <source>
        <dbReference type="Proteomes" id="UP000470875"/>
    </source>
</evidence>
<dbReference type="Pfam" id="PF00144">
    <property type="entry name" value="Beta-lactamase"/>
    <property type="match status" value="1"/>
</dbReference>
<dbReference type="InterPro" id="IPR050491">
    <property type="entry name" value="AmpC-like"/>
</dbReference>
<dbReference type="InterPro" id="IPR012338">
    <property type="entry name" value="Beta-lactam/transpept-like"/>
</dbReference>
<sequence length="358" mass="38007">MKRSIRVIALSSLILGISGCAPDDGTRDALVSIGPLLAEAEIPLAQVRYNNGEGSDHTLTFIEGDVAETNEPAHFAYRSITKSFVGTVVLQLVDEGKLSLDDPVSEYISGVPDGDQITIAQLGTMRSELPNYSALPSFGEELQQDPARTVPAQELLELAFSAPTVFPPGSSYEYSNTNTVLLGEIIESVEGVPWQESVARRIVDPIGLDSVSYPQGAVMPDPETQGFQIEGGIAEELPPVSFSWFGAAGGLVGDIESLDLWARALGAGDLVSQQSHEYRLGSLASTKSDSESPFYDAYGFALGEIQGWIGHTGTGLGYQSLAMYNPKSGDSIAILLNATGSDPDLPARLFTGFGCEKP</sequence>
<dbReference type="EMBL" id="VULO01000002">
    <property type="protein sequence ID" value="MSS83528.1"/>
    <property type="molecule type" value="Genomic_DNA"/>
</dbReference>
<dbReference type="PROSITE" id="PS51257">
    <property type="entry name" value="PROKAR_LIPOPROTEIN"/>
    <property type="match status" value="1"/>
</dbReference>
<dbReference type="InterPro" id="IPR001466">
    <property type="entry name" value="Beta-lactam-related"/>
</dbReference>
<accession>A0A6N7W5V9</accession>
<name>A0A6N7W5V9_9ACTO</name>
<dbReference type="RefSeq" id="WP_154543065.1">
    <property type="nucleotide sequence ID" value="NZ_VULO01000002.1"/>
</dbReference>
<dbReference type="Proteomes" id="UP000470875">
    <property type="component" value="Unassembled WGS sequence"/>
</dbReference>
<dbReference type="PANTHER" id="PTHR46825">
    <property type="entry name" value="D-ALANYL-D-ALANINE-CARBOXYPEPTIDASE/ENDOPEPTIDASE AMPH"/>
    <property type="match status" value="1"/>
</dbReference>
<dbReference type="PANTHER" id="PTHR46825:SF7">
    <property type="entry name" value="D-ALANYL-D-ALANINE CARBOXYPEPTIDASE"/>
    <property type="match status" value="1"/>
</dbReference>
<reference evidence="2 3" key="1">
    <citation type="submission" date="2019-08" db="EMBL/GenBank/DDBJ databases">
        <title>In-depth cultivation of the pig gut microbiome towards novel bacterial diversity and tailored functional studies.</title>
        <authorList>
            <person name="Wylensek D."/>
            <person name="Hitch T.C.A."/>
            <person name="Clavel T."/>
        </authorList>
    </citation>
    <scope>NUCLEOTIDE SEQUENCE [LARGE SCALE GENOMIC DNA]</scope>
    <source>
        <strain evidence="2 3">WB03_NA08</strain>
    </source>
</reference>
<gene>
    <name evidence="2" type="ORF">FYJ24_01865</name>
</gene>
<protein>
    <submittedName>
        <fullName evidence="2">Beta-lactamase family protein</fullName>
    </submittedName>
</protein>
<dbReference type="AlphaFoldDB" id="A0A6N7W5V9"/>
<dbReference type="Gene3D" id="3.40.710.10">
    <property type="entry name" value="DD-peptidase/beta-lactamase superfamily"/>
    <property type="match status" value="1"/>
</dbReference>
<feature type="domain" description="Beta-lactamase-related" evidence="1">
    <location>
        <begin position="74"/>
        <end position="346"/>
    </location>
</feature>
<keyword evidence="3" id="KW-1185">Reference proteome</keyword>
<proteinExistence type="predicted"/>